<sequence>MPPEVGGSSMQRLFSASEAGLYDTLTLRRRAFTESLPGAGVLAVELRTE</sequence>
<evidence type="ECO:0000313" key="1">
    <source>
        <dbReference type="EMBL" id="MDR6270337.1"/>
    </source>
</evidence>
<proteinExistence type="predicted"/>
<reference evidence="1 2" key="1">
    <citation type="submission" date="2023-07" db="EMBL/GenBank/DDBJ databases">
        <title>Sequencing the genomes of 1000 actinobacteria strains.</title>
        <authorList>
            <person name="Klenk H.-P."/>
        </authorList>
    </citation>
    <scope>NUCLEOTIDE SEQUENCE [LARGE SCALE GENOMIC DNA]</scope>
    <source>
        <strain evidence="1 2">DSM 14555</strain>
    </source>
</reference>
<comment type="caution">
    <text evidence="1">The sequence shown here is derived from an EMBL/GenBank/DDBJ whole genome shotgun (WGS) entry which is preliminary data.</text>
</comment>
<dbReference type="EMBL" id="JAVDQF010000001">
    <property type="protein sequence ID" value="MDR6270337.1"/>
    <property type="molecule type" value="Genomic_DNA"/>
</dbReference>
<keyword evidence="2" id="KW-1185">Reference proteome</keyword>
<name>A0ABU1JD32_9MICC</name>
<organism evidence="1 2">
    <name type="scientific">Arthrobacter russicus</name>
    <dbReference type="NCBI Taxonomy" id="172040"/>
    <lineage>
        <taxon>Bacteria</taxon>
        <taxon>Bacillati</taxon>
        <taxon>Actinomycetota</taxon>
        <taxon>Actinomycetes</taxon>
        <taxon>Micrococcales</taxon>
        <taxon>Micrococcaceae</taxon>
        <taxon>Arthrobacter</taxon>
    </lineage>
</organism>
<protein>
    <submittedName>
        <fullName evidence="1">Uncharacterized protein</fullName>
    </submittedName>
</protein>
<evidence type="ECO:0000313" key="2">
    <source>
        <dbReference type="Proteomes" id="UP001185069"/>
    </source>
</evidence>
<accession>A0ABU1JD32</accession>
<gene>
    <name evidence="1" type="ORF">JOE69_002575</name>
</gene>
<dbReference type="Proteomes" id="UP001185069">
    <property type="component" value="Unassembled WGS sequence"/>
</dbReference>